<evidence type="ECO:0000256" key="5">
    <source>
        <dbReference type="ARBA" id="ARBA00022842"/>
    </source>
</evidence>
<name>A0A971S1J9_9BACT</name>
<dbReference type="Pfam" id="PF01867">
    <property type="entry name" value="Cas_Cas1"/>
    <property type="match status" value="1"/>
</dbReference>
<dbReference type="AlphaFoldDB" id="A0A971S1J9"/>
<feature type="binding site" evidence="10">
    <location>
        <position position="245"/>
    </location>
    <ligand>
        <name>Mn(2+)</name>
        <dbReference type="ChEBI" id="CHEBI:29035"/>
    </ligand>
</feature>
<organism evidence="11 12">
    <name type="scientific">Syntrophorhabdus aromaticivorans</name>
    <dbReference type="NCBI Taxonomy" id="328301"/>
    <lineage>
        <taxon>Bacteria</taxon>
        <taxon>Pseudomonadati</taxon>
        <taxon>Thermodesulfobacteriota</taxon>
        <taxon>Syntrophorhabdia</taxon>
        <taxon>Syntrophorhabdales</taxon>
        <taxon>Syntrophorhabdaceae</taxon>
        <taxon>Syntrophorhabdus</taxon>
    </lineage>
</organism>
<comment type="function">
    <text evidence="10">CRISPR (clustered regularly interspaced short palindromic repeat), is an adaptive immune system that provides protection against mobile genetic elements (viruses, transposable elements and conjugative plasmids). CRISPR clusters contain spacers, sequences complementary to antecedent mobile elements, and target invading nucleic acids. CRISPR clusters are transcribed and processed into CRISPR RNA (crRNA). Acts as a dsDNA endonuclease. Involved in the integration of spacer DNA into the CRISPR cassette.</text>
</comment>
<evidence type="ECO:0000313" key="12">
    <source>
        <dbReference type="Proteomes" id="UP000777265"/>
    </source>
</evidence>
<evidence type="ECO:0000256" key="2">
    <source>
        <dbReference type="ARBA" id="ARBA00022723"/>
    </source>
</evidence>
<dbReference type="EC" id="3.1.-.-" evidence="10"/>
<feature type="binding site" evidence="10">
    <location>
        <position position="260"/>
    </location>
    <ligand>
        <name>Mn(2+)</name>
        <dbReference type="ChEBI" id="CHEBI:29035"/>
    </ligand>
</feature>
<reference evidence="11" key="2">
    <citation type="submission" date="2020-01" db="EMBL/GenBank/DDBJ databases">
        <authorList>
            <person name="Campanaro S."/>
        </authorList>
    </citation>
    <scope>NUCLEOTIDE SEQUENCE</scope>
    <source>
        <strain evidence="11">AS06rmzACSIP_7</strain>
    </source>
</reference>
<keyword evidence="4 10" id="KW-0378">Hydrolase</keyword>
<dbReference type="GO" id="GO:0051607">
    <property type="term" value="P:defense response to virus"/>
    <property type="evidence" value="ECO:0007669"/>
    <property type="project" value="UniProtKB-UniRule"/>
</dbReference>
<comment type="subunit">
    <text evidence="9 10">Homodimer, forms a heterotetramer with a Cas2 homodimer.</text>
</comment>
<keyword evidence="5 10" id="KW-0460">Magnesium</keyword>
<proteinExistence type="inferred from homology"/>
<evidence type="ECO:0000256" key="8">
    <source>
        <dbReference type="ARBA" id="ARBA00023211"/>
    </source>
</evidence>
<dbReference type="Gene3D" id="1.20.120.920">
    <property type="entry name" value="CRISPR-associated endonuclease Cas1, C-terminal domain"/>
    <property type="match status" value="1"/>
</dbReference>
<sequence length="352" mass="39742">MGTLYIDRKGLHVKLDGNALAFYANGKREGTAPIAPLKRVIVVGNITLEASVLNRLADQGVAVLFLSGRSTRFHGMLHGRLHNNGILRVKQYEKSLSPFSLAFAKEIVQSKVNGQLALLNDAVAARPDLRFPLMTAARTLWTVKDRLEDLVLEEPDDQPCSGEAPEGAGRPIMGTFTGLEGSASAAYFAAFTTLFPESLRFTHRNRRPPRDPVNALLSLCYTMLHYELVREIEAMGLDPTIGFYHQFDYGRESLACDLVEFFRPAVDRLVWGLFRERRFTDRDFGYEGDRAGCRLKKGGRKTFYFLYEEWARAARPQFRAQARSLARRIMDGCDDLPDDWERVALEEETENG</sequence>
<evidence type="ECO:0000256" key="3">
    <source>
        <dbReference type="ARBA" id="ARBA00022759"/>
    </source>
</evidence>
<evidence type="ECO:0000256" key="7">
    <source>
        <dbReference type="ARBA" id="ARBA00023125"/>
    </source>
</evidence>
<gene>
    <name evidence="10 11" type="primary">cas1</name>
    <name evidence="11" type="ORF">GXY80_13950</name>
</gene>
<comment type="caution">
    <text evidence="11">The sequence shown here is derived from an EMBL/GenBank/DDBJ whole genome shotgun (WGS) entry which is preliminary data.</text>
</comment>
<dbReference type="GO" id="GO:0016787">
    <property type="term" value="F:hydrolase activity"/>
    <property type="evidence" value="ECO:0007669"/>
    <property type="project" value="UniProtKB-KW"/>
</dbReference>
<evidence type="ECO:0000313" key="11">
    <source>
        <dbReference type="EMBL" id="NLW36560.1"/>
    </source>
</evidence>
<dbReference type="HAMAP" id="MF_01470">
    <property type="entry name" value="Cas1"/>
    <property type="match status" value="1"/>
</dbReference>
<dbReference type="CDD" id="cd09634">
    <property type="entry name" value="Cas1_I-II-III"/>
    <property type="match status" value="1"/>
</dbReference>
<dbReference type="InterPro" id="IPR042206">
    <property type="entry name" value="CRISPR-assoc_Cas1_C"/>
</dbReference>
<keyword evidence="8 10" id="KW-0464">Manganese</keyword>
<comment type="cofactor">
    <cofactor evidence="10">
        <name>Mg(2+)</name>
        <dbReference type="ChEBI" id="CHEBI:18420"/>
    </cofactor>
    <cofactor evidence="10">
        <name>Mn(2+)</name>
        <dbReference type="ChEBI" id="CHEBI:29035"/>
    </cofactor>
</comment>
<keyword evidence="6 10" id="KW-0051">Antiviral defense</keyword>
<comment type="similarity">
    <text evidence="10">Belongs to the CRISPR-associated endonuclease Cas1 family.</text>
</comment>
<accession>A0A971S1J9</accession>
<dbReference type="EMBL" id="JAAYEE010000267">
    <property type="protein sequence ID" value="NLW36560.1"/>
    <property type="molecule type" value="Genomic_DNA"/>
</dbReference>
<dbReference type="InterPro" id="IPR002729">
    <property type="entry name" value="CRISPR-assoc_Cas1"/>
</dbReference>
<keyword evidence="3 10" id="KW-0255">Endonuclease</keyword>
<dbReference type="InterPro" id="IPR050646">
    <property type="entry name" value="Cas1"/>
</dbReference>
<keyword evidence="7 10" id="KW-0238">DNA-binding</keyword>
<protein>
    <recommendedName>
        <fullName evidence="10">CRISPR-associated endonuclease Cas1</fullName>
        <ecNumber evidence="10">3.1.-.-</ecNumber>
    </recommendedName>
</protein>
<dbReference type="GO" id="GO:0004519">
    <property type="term" value="F:endonuclease activity"/>
    <property type="evidence" value="ECO:0007669"/>
    <property type="project" value="UniProtKB-UniRule"/>
</dbReference>
<dbReference type="InterPro" id="IPR042211">
    <property type="entry name" value="CRISPR-assoc_Cas1_N"/>
</dbReference>
<reference evidence="11" key="1">
    <citation type="journal article" date="2020" name="Biotechnol. Biofuels">
        <title>New insights from the biogas microbiome by comprehensive genome-resolved metagenomics of nearly 1600 species originating from multiple anaerobic digesters.</title>
        <authorList>
            <person name="Campanaro S."/>
            <person name="Treu L."/>
            <person name="Rodriguez-R L.M."/>
            <person name="Kovalovszki A."/>
            <person name="Ziels R.M."/>
            <person name="Maus I."/>
            <person name="Zhu X."/>
            <person name="Kougias P.G."/>
            <person name="Basile A."/>
            <person name="Luo G."/>
            <person name="Schluter A."/>
            <person name="Konstantinidis K.T."/>
            <person name="Angelidaki I."/>
        </authorList>
    </citation>
    <scope>NUCLEOTIDE SEQUENCE</scope>
    <source>
        <strain evidence="11">AS06rmzACSIP_7</strain>
    </source>
</reference>
<keyword evidence="1 10" id="KW-0540">Nuclease</keyword>
<evidence type="ECO:0000256" key="9">
    <source>
        <dbReference type="ARBA" id="ARBA00038592"/>
    </source>
</evidence>
<dbReference type="PANTHER" id="PTHR34353:SF2">
    <property type="entry name" value="CRISPR-ASSOCIATED ENDONUCLEASE CAS1 1"/>
    <property type="match status" value="1"/>
</dbReference>
<evidence type="ECO:0000256" key="6">
    <source>
        <dbReference type="ARBA" id="ARBA00023118"/>
    </source>
</evidence>
<dbReference type="Gene3D" id="3.100.10.20">
    <property type="entry name" value="CRISPR-associated endonuclease Cas1, N-terminal domain"/>
    <property type="match status" value="1"/>
</dbReference>
<dbReference type="GO" id="GO:0043571">
    <property type="term" value="P:maintenance of CRISPR repeat elements"/>
    <property type="evidence" value="ECO:0007669"/>
    <property type="project" value="UniProtKB-UniRule"/>
</dbReference>
<evidence type="ECO:0000256" key="4">
    <source>
        <dbReference type="ARBA" id="ARBA00022801"/>
    </source>
</evidence>
<feature type="binding site" evidence="10">
    <location>
        <position position="180"/>
    </location>
    <ligand>
        <name>Mn(2+)</name>
        <dbReference type="ChEBI" id="CHEBI:29035"/>
    </ligand>
</feature>
<dbReference type="Proteomes" id="UP000777265">
    <property type="component" value="Unassembled WGS sequence"/>
</dbReference>
<evidence type="ECO:0000256" key="1">
    <source>
        <dbReference type="ARBA" id="ARBA00022722"/>
    </source>
</evidence>
<dbReference type="NCBIfam" id="TIGR00287">
    <property type="entry name" value="cas1"/>
    <property type="match status" value="1"/>
</dbReference>
<dbReference type="GO" id="GO:0003677">
    <property type="term" value="F:DNA binding"/>
    <property type="evidence" value="ECO:0007669"/>
    <property type="project" value="UniProtKB-KW"/>
</dbReference>
<dbReference type="PANTHER" id="PTHR34353">
    <property type="entry name" value="CRISPR-ASSOCIATED ENDONUCLEASE CAS1 1"/>
    <property type="match status" value="1"/>
</dbReference>
<evidence type="ECO:0000256" key="10">
    <source>
        <dbReference type="HAMAP-Rule" id="MF_01470"/>
    </source>
</evidence>
<keyword evidence="2 10" id="KW-0479">Metal-binding</keyword>
<dbReference type="GO" id="GO:0046872">
    <property type="term" value="F:metal ion binding"/>
    <property type="evidence" value="ECO:0007669"/>
    <property type="project" value="UniProtKB-UniRule"/>
</dbReference>